<dbReference type="EMBL" id="MRCE01000064">
    <property type="protein sequence ID" value="OKH30488.1"/>
    <property type="molecule type" value="Genomic_DNA"/>
</dbReference>
<dbReference type="Pfam" id="PF17275">
    <property type="entry name" value="DUF5340"/>
    <property type="match status" value="1"/>
</dbReference>
<gene>
    <name evidence="1" type="ORF">NIES2119_30915</name>
</gene>
<dbReference type="InterPro" id="IPR035228">
    <property type="entry name" value="DUF5340"/>
</dbReference>
<dbReference type="STRING" id="454136.NIES2119_30915"/>
<accession>A0A1U7I341</accession>
<sequence>MEPIPLPSPVQYELILQLLERKTNFAVSGNTEVKEKVKQLIITLRKAIAQQKQIEDICSQAKLPTEYFWSLNHVVDRSVVEENNHTETIQPPV</sequence>
<proteinExistence type="predicted"/>
<dbReference type="AlphaFoldDB" id="A0A1U7I341"/>
<reference evidence="1 2" key="1">
    <citation type="submission" date="2016-11" db="EMBL/GenBank/DDBJ databases">
        <title>Draft Genome Sequences of Nine Cyanobacterial Strains from Diverse Habitats.</title>
        <authorList>
            <person name="Zhu T."/>
            <person name="Hou S."/>
            <person name="Lu X."/>
            <person name="Hess W.R."/>
        </authorList>
    </citation>
    <scope>NUCLEOTIDE SEQUENCE [LARGE SCALE GENOMIC DNA]</scope>
    <source>
        <strain evidence="1 2">IAM M-71</strain>
    </source>
</reference>
<dbReference type="OrthoDB" id="487705at2"/>
<dbReference type="Proteomes" id="UP000185860">
    <property type="component" value="Unassembled WGS sequence"/>
</dbReference>
<evidence type="ECO:0000313" key="2">
    <source>
        <dbReference type="Proteomes" id="UP000185860"/>
    </source>
</evidence>
<evidence type="ECO:0000313" key="1">
    <source>
        <dbReference type="EMBL" id="OKH30488.1"/>
    </source>
</evidence>
<comment type="caution">
    <text evidence="1">The sequence shown here is derived from an EMBL/GenBank/DDBJ whole genome shotgun (WGS) entry which is preliminary data.</text>
</comment>
<name>A0A1U7I341_9CYAN</name>
<organism evidence="1 2">
    <name type="scientific">[Phormidium ambiguum] IAM M-71</name>
    <dbReference type="NCBI Taxonomy" id="454136"/>
    <lineage>
        <taxon>Bacteria</taxon>
        <taxon>Bacillati</taxon>
        <taxon>Cyanobacteriota</taxon>
        <taxon>Cyanophyceae</taxon>
        <taxon>Oscillatoriophycideae</taxon>
        <taxon>Aerosakkonematales</taxon>
        <taxon>Aerosakkonemataceae</taxon>
        <taxon>Floridanema</taxon>
    </lineage>
</organism>
<protein>
    <recommendedName>
        <fullName evidence="3">DUF5340 domain-containing protein</fullName>
    </recommendedName>
</protein>
<dbReference type="RefSeq" id="WP_073597329.1">
    <property type="nucleotide sequence ID" value="NZ_MRCE01000064.1"/>
</dbReference>
<evidence type="ECO:0008006" key="3">
    <source>
        <dbReference type="Google" id="ProtNLM"/>
    </source>
</evidence>